<evidence type="ECO:0000313" key="1">
    <source>
        <dbReference type="EMBL" id="KAH6925369.1"/>
    </source>
</evidence>
<name>A0ACB7RV90_HYAAI</name>
<sequence>MRALGAHLTTELRSGLHLESASMPPGDDTSQPNTSATTIKTTNYVALSQPRDPGIFYWTSDVDVDHWLRMYECISNNYGWDPAVMLENVIFYLDKDSSCLLRGP</sequence>
<gene>
    <name evidence="1" type="ORF">HPB50_004016</name>
</gene>
<accession>A0ACB7RV90</accession>
<organism evidence="1 2">
    <name type="scientific">Hyalomma asiaticum</name>
    <name type="common">Tick</name>
    <dbReference type="NCBI Taxonomy" id="266040"/>
    <lineage>
        <taxon>Eukaryota</taxon>
        <taxon>Metazoa</taxon>
        <taxon>Ecdysozoa</taxon>
        <taxon>Arthropoda</taxon>
        <taxon>Chelicerata</taxon>
        <taxon>Arachnida</taxon>
        <taxon>Acari</taxon>
        <taxon>Parasitiformes</taxon>
        <taxon>Ixodida</taxon>
        <taxon>Ixodoidea</taxon>
        <taxon>Ixodidae</taxon>
        <taxon>Hyalomminae</taxon>
        <taxon>Hyalomma</taxon>
    </lineage>
</organism>
<keyword evidence="2" id="KW-1185">Reference proteome</keyword>
<reference evidence="1" key="1">
    <citation type="submission" date="2020-05" db="EMBL/GenBank/DDBJ databases">
        <title>Large-scale comparative analyses of tick genomes elucidate their genetic diversity and vector capacities.</title>
        <authorList>
            <person name="Jia N."/>
            <person name="Wang J."/>
            <person name="Shi W."/>
            <person name="Du L."/>
            <person name="Sun Y."/>
            <person name="Zhan W."/>
            <person name="Jiang J."/>
            <person name="Wang Q."/>
            <person name="Zhang B."/>
            <person name="Ji P."/>
            <person name="Sakyi L.B."/>
            <person name="Cui X."/>
            <person name="Yuan T."/>
            <person name="Jiang B."/>
            <person name="Yang W."/>
            <person name="Lam T.T.-Y."/>
            <person name="Chang Q."/>
            <person name="Ding S."/>
            <person name="Wang X."/>
            <person name="Zhu J."/>
            <person name="Ruan X."/>
            <person name="Zhao L."/>
            <person name="Wei J."/>
            <person name="Que T."/>
            <person name="Du C."/>
            <person name="Cheng J."/>
            <person name="Dai P."/>
            <person name="Han X."/>
            <person name="Huang E."/>
            <person name="Gao Y."/>
            <person name="Liu J."/>
            <person name="Shao H."/>
            <person name="Ye R."/>
            <person name="Li L."/>
            <person name="Wei W."/>
            <person name="Wang X."/>
            <person name="Wang C."/>
            <person name="Yang T."/>
            <person name="Huo Q."/>
            <person name="Li W."/>
            <person name="Guo W."/>
            <person name="Chen H."/>
            <person name="Zhou L."/>
            <person name="Ni X."/>
            <person name="Tian J."/>
            <person name="Zhou Y."/>
            <person name="Sheng Y."/>
            <person name="Liu T."/>
            <person name="Pan Y."/>
            <person name="Xia L."/>
            <person name="Li J."/>
            <person name="Zhao F."/>
            <person name="Cao W."/>
        </authorList>
    </citation>
    <scope>NUCLEOTIDE SEQUENCE</scope>
    <source>
        <strain evidence="1">Hyas-2018</strain>
    </source>
</reference>
<evidence type="ECO:0000313" key="2">
    <source>
        <dbReference type="Proteomes" id="UP000821845"/>
    </source>
</evidence>
<dbReference type="EMBL" id="CM023487">
    <property type="protein sequence ID" value="KAH6925369.1"/>
    <property type="molecule type" value="Genomic_DNA"/>
</dbReference>
<dbReference type="Proteomes" id="UP000821845">
    <property type="component" value="Chromosome 7"/>
</dbReference>
<proteinExistence type="predicted"/>
<comment type="caution">
    <text evidence="1">The sequence shown here is derived from an EMBL/GenBank/DDBJ whole genome shotgun (WGS) entry which is preliminary data.</text>
</comment>
<protein>
    <submittedName>
        <fullName evidence="1">Uncharacterized protein</fullName>
    </submittedName>
</protein>